<evidence type="ECO:0000256" key="2">
    <source>
        <dbReference type="ARBA" id="ARBA00004202"/>
    </source>
</evidence>
<dbReference type="RefSeq" id="WP_380530163.1">
    <property type="nucleotide sequence ID" value="NZ_JBHFAB010000001.1"/>
</dbReference>
<gene>
    <name evidence="15" type="ORF">ACEZDE_00200</name>
</gene>
<evidence type="ECO:0000259" key="14">
    <source>
        <dbReference type="PROSITE" id="PS50928"/>
    </source>
</evidence>
<sequence>MKRISLIAGLALMAVLVVVAVVAPWVWGNAATQLTDQANLTASGRHLFGTDALGRDVFARTMVATRITLLMSVAAAALASVAGIAIGAAIWVCGPRVREIGLRVIDVMISYPAVILALVVAAVLGPGAVTSVVAIGLATCPAFARLTANLVASVAARDFVWSARLLGVSRRRLLRRHLLPNIAEPLLVLTSVSFTVALKALSGLSFLSLGVQPPGYDWGRLLATGLQGIYTNPAAALGPAAAIVLAGLAGGLVGDGLAASLDPRAARLATMKRTPKAAPVPAAASDAVSGTDPATASAAAVAEELVVFGPDGSRLVDGVSLAVADGEVVGLVGESGSGKSLTAMALARLLPEGLTAEAEQLRSAGLDLRGRPDRGRLARRIGIVYQDPAASFNPTMKVGTQLTEVLRVHGTDTGGRVPAAEARRLAAEQLDLAKVDAPERRMRQYPHELSGGMRQRAMIASALLTGPRLLIADEPTTALDVTVQAEVLELLRRANQRDGTAVLLISHDIGVIASVCSRVLVMYSGRIVEELTVADLRAGNVRHPYTRALLAATPRVFEQQDPEPPRAAEPSDAGADAAGTDDAAAAAEPAPLATIPGRPPAPALRPAGCAFAPRCALAVDRCRTEPPAFADRVACHVAAAEAAATEGADRC</sequence>
<evidence type="ECO:0000256" key="5">
    <source>
        <dbReference type="ARBA" id="ARBA00022475"/>
    </source>
</evidence>
<feature type="transmembrane region" description="Helical" evidence="11">
    <location>
        <begin position="7"/>
        <end position="27"/>
    </location>
</feature>
<evidence type="ECO:0000256" key="11">
    <source>
        <dbReference type="RuleBase" id="RU363032"/>
    </source>
</evidence>
<evidence type="ECO:0000256" key="12">
    <source>
        <dbReference type="SAM" id="MobiDB-lite"/>
    </source>
</evidence>
<dbReference type="InterPro" id="IPR003439">
    <property type="entry name" value="ABC_transporter-like_ATP-bd"/>
</dbReference>
<evidence type="ECO:0000313" key="15">
    <source>
        <dbReference type="EMBL" id="MFC1415072.1"/>
    </source>
</evidence>
<dbReference type="Gene3D" id="1.10.3720.10">
    <property type="entry name" value="MetI-like"/>
    <property type="match status" value="1"/>
</dbReference>
<dbReference type="Gene3D" id="3.40.50.300">
    <property type="entry name" value="P-loop containing nucleotide triphosphate hydrolases"/>
    <property type="match status" value="1"/>
</dbReference>
<comment type="subcellular location">
    <subcellularLocation>
        <location evidence="11">Cell membrane</location>
        <topology evidence="11">Multi-pass membrane protein</topology>
    </subcellularLocation>
    <subcellularLocation>
        <location evidence="2">Cell membrane</location>
        <topology evidence="2">Peripheral membrane protein</topology>
    </subcellularLocation>
    <subcellularLocation>
        <location evidence="1">Membrane</location>
        <topology evidence="1">Multi-pass membrane protein</topology>
    </subcellularLocation>
</comment>
<evidence type="ECO:0000256" key="3">
    <source>
        <dbReference type="ARBA" id="ARBA00005417"/>
    </source>
</evidence>
<evidence type="ECO:0000259" key="13">
    <source>
        <dbReference type="PROSITE" id="PS50893"/>
    </source>
</evidence>
<dbReference type="InterPro" id="IPR017871">
    <property type="entry name" value="ABC_transporter-like_CS"/>
</dbReference>
<keyword evidence="16" id="KW-1185">Reference proteome</keyword>
<reference evidence="15 16" key="1">
    <citation type="submission" date="2024-09" db="EMBL/GenBank/DDBJ databases">
        <authorList>
            <person name="Lee S.D."/>
        </authorList>
    </citation>
    <scope>NUCLEOTIDE SEQUENCE [LARGE SCALE GENOMIC DNA]</scope>
    <source>
        <strain evidence="15 16">N8-3</strain>
    </source>
</reference>
<dbReference type="CDD" id="cd03257">
    <property type="entry name" value="ABC_NikE_OppD_transporters"/>
    <property type="match status" value="1"/>
</dbReference>
<dbReference type="EMBL" id="JBHFAB010000001">
    <property type="protein sequence ID" value="MFC1415072.1"/>
    <property type="molecule type" value="Genomic_DNA"/>
</dbReference>
<feature type="domain" description="ABC transporter" evidence="13">
    <location>
        <begin position="301"/>
        <end position="549"/>
    </location>
</feature>
<evidence type="ECO:0000256" key="7">
    <source>
        <dbReference type="ARBA" id="ARBA00022741"/>
    </source>
</evidence>
<dbReference type="Pfam" id="PF00528">
    <property type="entry name" value="BPD_transp_1"/>
    <property type="match status" value="1"/>
</dbReference>
<dbReference type="PANTHER" id="PTHR43297">
    <property type="entry name" value="OLIGOPEPTIDE TRANSPORT ATP-BINDING PROTEIN APPD"/>
    <property type="match status" value="1"/>
</dbReference>
<dbReference type="PROSITE" id="PS50928">
    <property type="entry name" value="ABC_TM1"/>
    <property type="match status" value="1"/>
</dbReference>
<dbReference type="InterPro" id="IPR035906">
    <property type="entry name" value="MetI-like_sf"/>
</dbReference>
<accession>A0ABV6VNE4</accession>
<proteinExistence type="inferred from homology"/>
<organism evidence="15 16">
    <name type="scientific">Streptacidiphilus cavernicola</name>
    <dbReference type="NCBI Taxonomy" id="3342716"/>
    <lineage>
        <taxon>Bacteria</taxon>
        <taxon>Bacillati</taxon>
        <taxon>Actinomycetota</taxon>
        <taxon>Actinomycetes</taxon>
        <taxon>Kitasatosporales</taxon>
        <taxon>Streptomycetaceae</taxon>
        <taxon>Streptacidiphilus</taxon>
    </lineage>
</organism>
<keyword evidence="8" id="KW-0067">ATP-binding</keyword>
<dbReference type="PANTHER" id="PTHR43297:SF2">
    <property type="entry name" value="DIPEPTIDE TRANSPORT ATP-BINDING PROTEIN DPPD"/>
    <property type="match status" value="1"/>
</dbReference>
<keyword evidence="6 11" id="KW-0812">Transmembrane</keyword>
<feature type="compositionally biased region" description="Low complexity" evidence="12">
    <location>
        <begin position="572"/>
        <end position="586"/>
    </location>
</feature>
<dbReference type="SMART" id="SM00382">
    <property type="entry name" value="AAA"/>
    <property type="match status" value="1"/>
</dbReference>
<dbReference type="InterPro" id="IPR027417">
    <property type="entry name" value="P-loop_NTPase"/>
</dbReference>
<evidence type="ECO:0000256" key="9">
    <source>
        <dbReference type="ARBA" id="ARBA00022989"/>
    </source>
</evidence>
<evidence type="ECO:0000256" key="8">
    <source>
        <dbReference type="ARBA" id="ARBA00022840"/>
    </source>
</evidence>
<dbReference type="InterPro" id="IPR050388">
    <property type="entry name" value="ABC_Ni/Peptide_Import"/>
</dbReference>
<evidence type="ECO:0000256" key="10">
    <source>
        <dbReference type="ARBA" id="ARBA00023136"/>
    </source>
</evidence>
<dbReference type="Pfam" id="PF08352">
    <property type="entry name" value="oligo_HPY"/>
    <property type="match status" value="2"/>
</dbReference>
<keyword evidence="9 11" id="KW-1133">Transmembrane helix</keyword>
<dbReference type="PROSITE" id="PS00211">
    <property type="entry name" value="ABC_TRANSPORTER_1"/>
    <property type="match status" value="1"/>
</dbReference>
<evidence type="ECO:0000313" key="16">
    <source>
        <dbReference type="Proteomes" id="UP001592531"/>
    </source>
</evidence>
<evidence type="ECO:0000256" key="1">
    <source>
        <dbReference type="ARBA" id="ARBA00004141"/>
    </source>
</evidence>
<feature type="region of interest" description="Disordered" evidence="12">
    <location>
        <begin position="558"/>
        <end position="586"/>
    </location>
</feature>
<dbReference type="InterPro" id="IPR000515">
    <property type="entry name" value="MetI-like"/>
</dbReference>
<feature type="transmembrane region" description="Helical" evidence="11">
    <location>
        <begin position="113"/>
        <end position="137"/>
    </location>
</feature>
<keyword evidence="7" id="KW-0547">Nucleotide-binding</keyword>
<keyword evidence="5" id="KW-1003">Cell membrane</keyword>
<dbReference type="CDD" id="cd06261">
    <property type="entry name" value="TM_PBP2"/>
    <property type="match status" value="1"/>
</dbReference>
<evidence type="ECO:0000256" key="4">
    <source>
        <dbReference type="ARBA" id="ARBA00022448"/>
    </source>
</evidence>
<comment type="similarity">
    <text evidence="11">Belongs to the binding-protein-dependent transport system permease family.</text>
</comment>
<keyword evidence="4 11" id="KW-0813">Transport</keyword>
<protein>
    <submittedName>
        <fullName evidence="15">Dipeptide/oligopeptide/nickel ABC transporter permease/ATP-binding protein</fullName>
    </submittedName>
</protein>
<comment type="caution">
    <text evidence="15">The sequence shown here is derived from an EMBL/GenBank/DDBJ whole genome shotgun (WGS) entry which is preliminary data.</text>
</comment>
<feature type="transmembrane region" description="Helical" evidence="11">
    <location>
        <begin position="67"/>
        <end position="92"/>
    </location>
</feature>
<dbReference type="PROSITE" id="PS50893">
    <property type="entry name" value="ABC_TRANSPORTER_2"/>
    <property type="match status" value="1"/>
</dbReference>
<comment type="similarity">
    <text evidence="3">Belongs to the ABC transporter superfamily.</text>
</comment>
<dbReference type="SUPFAM" id="SSF52540">
    <property type="entry name" value="P-loop containing nucleoside triphosphate hydrolases"/>
    <property type="match status" value="1"/>
</dbReference>
<keyword evidence="10 11" id="KW-0472">Membrane</keyword>
<name>A0ABV6VNE4_9ACTN</name>
<dbReference type="Pfam" id="PF00005">
    <property type="entry name" value="ABC_tran"/>
    <property type="match status" value="1"/>
</dbReference>
<dbReference type="InterPro" id="IPR013563">
    <property type="entry name" value="Oligopep_ABC_C"/>
</dbReference>
<dbReference type="InterPro" id="IPR003593">
    <property type="entry name" value="AAA+_ATPase"/>
</dbReference>
<evidence type="ECO:0000256" key="6">
    <source>
        <dbReference type="ARBA" id="ARBA00022692"/>
    </source>
</evidence>
<dbReference type="Proteomes" id="UP001592531">
    <property type="component" value="Unassembled WGS sequence"/>
</dbReference>
<feature type="domain" description="ABC transmembrane type-1" evidence="14">
    <location>
        <begin position="65"/>
        <end position="254"/>
    </location>
</feature>
<dbReference type="SUPFAM" id="SSF161098">
    <property type="entry name" value="MetI-like"/>
    <property type="match status" value="1"/>
</dbReference>